<evidence type="ECO:0000313" key="4">
    <source>
        <dbReference type="Proteomes" id="UP001176521"/>
    </source>
</evidence>
<sequence>MRTATTTTALDFDAPSAQEFADVMQAEQLVDLQKLKDLARRGVPFDVRGDVWMYLLGVLAADTSNEESLIRERLAEYDSLNKSNQKLEQTIRTECSRYYQRRLVAKMKPGRPKRPAVRTTEQPDREQAAAAELKRFTDKTESIICAYLNSKSAPQRGRRSLVPAPGPGTASSDARMGPSLGSGPGGWDARSASVPARPGNSRTPSEYGLPHQPNPAAAGGSGWTGSTSDSSLSAYHHRTGVLSSASSSEENHSRTQVHSRYSSDAASRSEFSPDPARGGGKRFPHSSLSEPSDGDASDIPPFQRLPPSLSADGRSEEVGGETHADDVPSESSSFGAGSTSASTSASLAAAAAAAKASSTIPDAFAAAAAASTASSNPHMLAFPDVQPDFHPALVSLCAPFVECIRNETGMYFSFARLMQMLEDYNALYPLTERVSTFLTLFRITLPELHAYFEEEEVDIVGFATRWLQDLLSAEMRIDDVMRLWDAYFAQPDPLELHLYVCVAILMVLKDQLEELDHSECKSMLNALPDLDVELIVNEAINIRLSQQQSLELDD</sequence>
<name>A0AAN6JMU6_9BASI</name>
<reference evidence="3" key="1">
    <citation type="journal article" date="2023" name="PhytoFront">
        <title>Draft Genome Resources of Seven Strains of Tilletia horrida, Causal Agent of Kernel Smut of Rice.</title>
        <authorList>
            <person name="Khanal S."/>
            <person name="Antony Babu S."/>
            <person name="Zhou X.G."/>
        </authorList>
    </citation>
    <scope>NUCLEOTIDE SEQUENCE</scope>
    <source>
        <strain evidence="3">TX3</strain>
    </source>
</reference>
<feature type="compositionally biased region" description="Basic and acidic residues" evidence="1">
    <location>
        <begin position="313"/>
        <end position="326"/>
    </location>
</feature>
<accession>A0AAN6JMU6</accession>
<protein>
    <recommendedName>
        <fullName evidence="2">Rab-GAP TBC domain-containing protein</fullName>
    </recommendedName>
</protein>
<feature type="region of interest" description="Disordered" evidence="1">
    <location>
        <begin position="154"/>
        <end position="338"/>
    </location>
</feature>
<comment type="caution">
    <text evidence="3">The sequence shown here is derived from an EMBL/GenBank/DDBJ whole genome shotgun (WGS) entry which is preliminary data.</text>
</comment>
<dbReference type="Proteomes" id="UP001176521">
    <property type="component" value="Unassembled WGS sequence"/>
</dbReference>
<feature type="compositionally biased region" description="Polar residues" evidence="1">
    <location>
        <begin position="254"/>
        <end position="270"/>
    </location>
</feature>
<dbReference type="Gene3D" id="1.10.10.750">
    <property type="entry name" value="Ypt/Rab-GAP domain of gyp1p, domain 1"/>
    <property type="match status" value="1"/>
</dbReference>
<dbReference type="PANTHER" id="PTHR22957">
    <property type="entry name" value="TBC1 DOMAIN FAMILY MEMBER GTPASE-ACTIVATING PROTEIN"/>
    <property type="match status" value="1"/>
</dbReference>
<dbReference type="EMBL" id="JAPDMQ010000010">
    <property type="protein sequence ID" value="KAK0540603.1"/>
    <property type="molecule type" value="Genomic_DNA"/>
</dbReference>
<evidence type="ECO:0000313" key="3">
    <source>
        <dbReference type="EMBL" id="KAK0540603.1"/>
    </source>
</evidence>
<dbReference type="SMART" id="SM00164">
    <property type="entry name" value="TBC"/>
    <property type="match status" value="1"/>
</dbReference>
<dbReference type="SUPFAM" id="SSF47923">
    <property type="entry name" value="Ypt/Rab-GAP domain of gyp1p"/>
    <property type="match status" value="2"/>
</dbReference>
<feature type="domain" description="Rab-GAP TBC" evidence="2">
    <location>
        <begin position="42"/>
        <end position="491"/>
    </location>
</feature>
<keyword evidence="4" id="KW-1185">Reference proteome</keyword>
<dbReference type="InterPro" id="IPR035969">
    <property type="entry name" value="Rab-GAP_TBC_sf"/>
</dbReference>
<feature type="compositionally biased region" description="Low complexity" evidence="1">
    <location>
        <begin position="224"/>
        <end position="234"/>
    </location>
</feature>
<evidence type="ECO:0000256" key="1">
    <source>
        <dbReference type="SAM" id="MobiDB-lite"/>
    </source>
</evidence>
<gene>
    <name evidence="3" type="ORF">OC842_000375</name>
</gene>
<dbReference type="Gene3D" id="1.10.472.80">
    <property type="entry name" value="Ypt/Rab-GAP domain of gyp1p, domain 3"/>
    <property type="match status" value="1"/>
</dbReference>
<dbReference type="PROSITE" id="PS50086">
    <property type="entry name" value="TBC_RABGAP"/>
    <property type="match status" value="1"/>
</dbReference>
<dbReference type="InterPro" id="IPR000195">
    <property type="entry name" value="Rab-GAP-TBC_dom"/>
</dbReference>
<dbReference type="PANTHER" id="PTHR22957:SF268">
    <property type="entry name" value="ANKYRIN REPEAT-CONTAINING PROTEIN"/>
    <property type="match status" value="1"/>
</dbReference>
<dbReference type="AlphaFoldDB" id="A0AAN6JMU6"/>
<proteinExistence type="predicted"/>
<feature type="compositionally biased region" description="Low complexity" evidence="1">
    <location>
        <begin position="329"/>
        <end position="338"/>
    </location>
</feature>
<dbReference type="GO" id="GO:0005096">
    <property type="term" value="F:GTPase activator activity"/>
    <property type="evidence" value="ECO:0007669"/>
    <property type="project" value="TreeGrafter"/>
</dbReference>
<dbReference type="Pfam" id="PF00566">
    <property type="entry name" value="RabGAP-TBC"/>
    <property type="match status" value="1"/>
</dbReference>
<organism evidence="3 4">
    <name type="scientific">Tilletia horrida</name>
    <dbReference type="NCBI Taxonomy" id="155126"/>
    <lineage>
        <taxon>Eukaryota</taxon>
        <taxon>Fungi</taxon>
        <taxon>Dikarya</taxon>
        <taxon>Basidiomycota</taxon>
        <taxon>Ustilaginomycotina</taxon>
        <taxon>Exobasidiomycetes</taxon>
        <taxon>Tilletiales</taxon>
        <taxon>Tilletiaceae</taxon>
        <taxon>Tilletia</taxon>
    </lineage>
</organism>
<evidence type="ECO:0000259" key="2">
    <source>
        <dbReference type="PROSITE" id="PS50086"/>
    </source>
</evidence>